<dbReference type="InterPro" id="IPR011051">
    <property type="entry name" value="RmlC_Cupin_sf"/>
</dbReference>
<evidence type="ECO:0000313" key="6">
    <source>
        <dbReference type="EMBL" id="CUV35515.1"/>
    </source>
</evidence>
<proteinExistence type="predicted"/>
<dbReference type="PANTHER" id="PTHR46797">
    <property type="entry name" value="HTH-TYPE TRANSCRIPTIONAL REGULATOR"/>
    <property type="match status" value="1"/>
</dbReference>
<keyword evidence="3" id="KW-0804">Transcription</keyword>
<dbReference type="EMBL" id="LN899826">
    <property type="protein sequence ID" value="CUV40776.1"/>
    <property type="molecule type" value="Genomic_DNA"/>
</dbReference>
<evidence type="ECO:0000256" key="2">
    <source>
        <dbReference type="ARBA" id="ARBA00023125"/>
    </source>
</evidence>
<dbReference type="SMART" id="SM00530">
    <property type="entry name" value="HTH_XRE"/>
    <property type="match status" value="1"/>
</dbReference>
<dbReference type="EMBL" id="LN899822">
    <property type="protein sequence ID" value="CUV60673.1"/>
    <property type="molecule type" value="Genomic_DNA"/>
</dbReference>
<dbReference type="GO" id="GO:0005829">
    <property type="term" value="C:cytosol"/>
    <property type="evidence" value="ECO:0007669"/>
    <property type="project" value="TreeGrafter"/>
</dbReference>
<dbReference type="Pfam" id="PF01381">
    <property type="entry name" value="HTH_3"/>
    <property type="match status" value="1"/>
</dbReference>
<dbReference type="SUPFAM" id="SSF51182">
    <property type="entry name" value="RmlC-like cupins"/>
    <property type="match status" value="1"/>
</dbReference>
<dbReference type="AlphaFoldDB" id="A0A0S4W1S3"/>
<feature type="domain" description="HTH cro/C1-type" evidence="4">
    <location>
        <begin position="26"/>
        <end position="80"/>
    </location>
</feature>
<dbReference type="SUPFAM" id="SSF47413">
    <property type="entry name" value="lambda repressor-like DNA-binding domains"/>
    <property type="match status" value="1"/>
</dbReference>
<keyword evidence="2 7" id="KW-0238">DNA-binding</keyword>
<dbReference type="InterPro" id="IPR050807">
    <property type="entry name" value="TransReg_Diox_bact_type"/>
</dbReference>
<evidence type="ECO:0000256" key="3">
    <source>
        <dbReference type="ARBA" id="ARBA00023163"/>
    </source>
</evidence>
<evidence type="ECO:0000256" key="1">
    <source>
        <dbReference type="ARBA" id="ARBA00023015"/>
    </source>
</evidence>
<dbReference type="CDD" id="cd02209">
    <property type="entry name" value="cupin_XRE_C"/>
    <property type="match status" value="1"/>
</dbReference>
<dbReference type="Gene3D" id="2.60.120.10">
    <property type="entry name" value="Jelly Rolls"/>
    <property type="match status" value="1"/>
</dbReference>
<dbReference type="EMBL" id="LN899825">
    <property type="protein sequence ID" value="CUV35515.1"/>
    <property type="molecule type" value="Genomic_DNA"/>
</dbReference>
<dbReference type="CDD" id="cd00093">
    <property type="entry name" value="HTH_XRE"/>
    <property type="match status" value="1"/>
</dbReference>
<dbReference type="GO" id="GO:0003700">
    <property type="term" value="F:DNA-binding transcription factor activity"/>
    <property type="evidence" value="ECO:0007669"/>
    <property type="project" value="TreeGrafter"/>
</dbReference>
<evidence type="ECO:0000313" key="7">
    <source>
        <dbReference type="EMBL" id="CUV40776.1"/>
    </source>
</evidence>
<dbReference type="InterPro" id="IPR014710">
    <property type="entry name" value="RmlC-like_jellyroll"/>
</dbReference>
<dbReference type="Pfam" id="PF07883">
    <property type="entry name" value="Cupin_2"/>
    <property type="match status" value="1"/>
</dbReference>
<dbReference type="GO" id="GO:0003677">
    <property type="term" value="F:DNA binding"/>
    <property type="evidence" value="ECO:0007669"/>
    <property type="project" value="UniProtKB-KW"/>
</dbReference>
<evidence type="ECO:0000313" key="8">
    <source>
        <dbReference type="EMBL" id="CUV60673.1"/>
    </source>
</evidence>
<dbReference type="InterPro" id="IPR010982">
    <property type="entry name" value="Lambda_DNA-bd_dom_sf"/>
</dbReference>
<dbReference type="Gene3D" id="1.10.260.40">
    <property type="entry name" value="lambda repressor-like DNA-binding domains"/>
    <property type="match status" value="1"/>
</dbReference>
<protein>
    <submittedName>
        <fullName evidence="7">Putative dna-binding transcriptional regulatory transcription regulator protein</fullName>
    </submittedName>
</protein>
<organism evidence="7">
    <name type="scientific">Ralstonia solanacearum</name>
    <name type="common">Pseudomonas solanacearum</name>
    <dbReference type="NCBI Taxonomy" id="305"/>
    <lineage>
        <taxon>Bacteria</taxon>
        <taxon>Pseudomonadati</taxon>
        <taxon>Pseudomonadota</taxon>
        <taxon>Betaproteobacteria</taxon>
        <taxon>Burkholderiales</taxon>
        <taxon>Burkholderiaceae</taxon>
        <taxon>Ralstonia</taxon>
        <taxon>Ralstonia solanacearum species complex</taxon>
    </lineage>
</organism>
<gene>
    <name evidence="8" type="ORF">RD1301_v1_1060010</name>
    <name evidence="5" type="ORF">RUN1744_v1_260023</name>
    <name evidence="6" type="ORF">TD1301_v1_1480012</name>
    <name evidence="7" type="ORF">TF3108_v1_560021</name>
</gene>
<reference evidence="7" key="1">
    <citation type="submission" date="2015-10" db="EMBL/GenBank/DDBJ databases">
        <authorList>
            <person name="Gilbert D.G."/>
        </authorList>
    </citation>
    <scope>NUCLEOTIDE SEQUENCE</scope>
    <source>
        <strain evidence="7">Phyl III-seqv23</strain>
    </source>
</reference>
<accession>A0A0S4W1S3</accession>
<sequence>MTKKVNISTDAGADIQSVSDAVSSRLKALRREHTLTLDELSRRSGVSKGMLVEIEKGEANPSIAILCKVAAAFGVSVADIVSVAEASAVRLIPNEAIPSLWQGPKGGSARLLAGTSGPDMIELWRWVMSPGEAYEAQGHPLGTVELLHVEKGVLSLWVNDSVSMIPEGCSAIAKTDVPHRYVNDGTAELVFSMTVAELHRPRGAF</sequence>
<dbReference type="PANTHER" id="PTHR46797:SF23">
    <property type="entry name" value="HTH-TYPE TRANSCRIPTIONAL REGULATOR SUTR"/>
    <property type="match status" value="1"/>
</dbReference>
<evidence type="ECO:0000313" key="5">
    <source>
        <dbReference type="EMBL" id="CUV22855.1"/>
    </source>
</evidence>
<evidence type="ECO:0000259" key="4">
    <source>
        <dbReference type="PROSITE" id="PS50943"/>
    </source>
</evidence>
<keyword evidence="1" id="KW-0805">Transcription regulation</keyword>
<dbReference type="InterPro" id="IPR001387">
    <property type="entry name" value="Cro/C1-type_HTH"/>
</dbReference>
<name>A0A0S4W1S3_RALSL</name>
<dbReference type="InterPro" id="IPR013096">
    <property type="entry name" value="Cupin_2"/>
</dbReference>
<dbReference type="EMBL" id="LN899823">
    <property type="protein sequence ID" value="CUV22855.1"/>
    <property type="molecule type" value="Genomic_DNA"/>
</dbReference>
<dbReference type="PROSITE" id="PS50943">
    <property type="entry name" value="HTH_CROC1"/>
    <property type="match status" value="1"/>
</dbReference>